<organism evidence="2 3">
    <name type="scientific">Orchesella dallaii</name>
    <dbReference type="NCBI Taxonomy" id="48710"/>
    <lineage>
        <taxon>Eukaryota</taxon>
        <taxon>Metazoa</taxon>
        <taxon>Ecdysozoa</taxon>
        <taxon>Arthropoda</taxon>
        <taxon>Hexapoda</taxon>
        <taxon>Collembola</taxon>
        <taxon>Entomobryomorpha</taxon>
        <taxon>Entomobryoidea</taxon>
        <taxon>Orchesellidae</taxon>
        <taxon>Orchesellinae</taxon>
        <taxon>Orchesella</taxon>
    </lineage>
</organism>
<feature type="compositionally biased region" description="Basic residues" evidence="1">
    <location>
        <begin position="257"/>
        <end position="274"/>
    </location>
</feature>
<reference evidence="2 3" key="1">
    <citation type="submission" date="2024-08" db="EMBL/GenBank/DDBJ databases">
        <authorList>
            <person name="Cucini C."/>
            <person name="Frati F."/>
        </authorList>
    </citation>
    <scope>NUCLEOTIDE SEQUENCE [LARGE SCALE GENOMIC DNA]</scope>
</reference>
<protein>
    <submittedName>
        <fullName evidence="2">Uncharacterized protein</fullName>
    </submittedName>
</protein>
<name>A0ABP1QEE8_9HEXA</name>
<gene>
    <name evidence="2" type="ORF">ODALV1_LOCUS9452</name>
</gene>
<proteinExistence type="predicted"/>
<feature type="region of interest" description="Disordered" evidence="1">
    <location>
        <begin position="212"/>
        <end position="286"/>
    </location>
</feature>
<comment type="caution">
    <text evidence="2">The sequence shown here is derived from an EMBL/GenBank/DDBJ whole genome shotgun (WGS) entry which is preliminary data.</text>
</comment>
<accession>A0ABP1QEE8</accession>
<evidence type="ECO:0000313" key="3">
    <source>
        <dbReference type="Proteomes" id="UP001642540"/>
    </source>
</evidence>
<evidence type="ECO:0000313" key="2">
    <source>
        <dbReference type="EMBL" id="CAL8096800.1"/>
    </source>
</evidence>
<dbReference type="EMBL" id="CAXLJM020000028">
    <property type="protein sequence ID" value="CAL8096800.1"/>
    <property type="molecule type" value="Genomic_DNA"/>
</dbReference>
<sequence length="286" mass="32473">MALKLDDLLSKKKDPHSQILDLSKVRIRNREEFEKYFDKIPEYKIRPEKVRQEDIRIRDTDFSFRFTKKEAKYISKHTFSYADPVPASMKTVRLDDLAAVDISWRMLTMLRPKNRLEEEIFSRLVELGKLRLATRKFEAKLLEAATSGAPGSQQHAIMASMGIIIMKTKRGGTETRIKTCKECGDELCTGAFCKEFPYESYTRMILDKDELERQEAEEARQAGVGSRRGSKNKAGNNGNAKQAQGKGTKNLTGGKLKGGKLKRKKKKRGKKVKTTKGSSESNSDAE</sequence>
<feature type="compositionally biased region" description="Low complexity" evidence="1">
    <location>
        <begin position="232"/>
        <end position="254"/>
    </location>
</feature>
<evidence type="ECO:0000256" key="1">
    <source>
        <dbReference type="SAM" id="MobiDB-lite"/>
    </source>
</evidence>
<dbReference type="Proteomes" id="UP001642540">
    <property type="component" value="Unassembled WGS sequence"/>
</dbReference>
<keyword evidence="3" id="KW-1185">Reference proteome</keyword>